<dbReference type="GO" id="GO:0004519">
    <property type="term" value="F:endonuclease activity"/>
    <property type="evidence" value="ECO:0007669"/>
    <property type="project" value="UniProtKB-KW"/>
</dbReference>
<name>A0A6C0M7F8_9CHLO</name>
<organism evidence="2">
    <name type="scientific">Jaagichlorella roystonensis</name>
    <dbReference type="NCBI Taxonomy" id="1052852"/>
    <lineage>
        <taxon>Eukaryota</taxon>
        <taxon>Viridiplantae</taxon>
        <taxon>Chlorophyta</taxon>
        <taxon>core chlorophytes</taxon>
        <taxon>Trebouxiophyceae</taxon>
        <taxon>Watanabeales</taxon>
        <taxon>Watanabeaceae</taxon>
        <taxon>Jaagichlorella</taxon>
    </lineage>
</organism>
<keyword evidence="2" id="KW-0378">Hydrolase</keyword>
<dbReference type="RefSeq" id="YP_009733018.1">
    <property type="nucleotide sequence ID" value="NC_046060.1"/>
</dbReference>
<dbReference type="AlphaFoldDB" id="A0A6C0M7F8"/>
<sequence length="262" mass="30279">MPMTLFKESSETIRTACISNQNLLSKNRYKNPHLFSWWLAGLIDADGLLLVSKTGYTSCEITVAEEKWQILALVKSKLGGSIKKRTRVKALRWRLHNTPGMKTLSLLISGKLMLKKKSDQLIKVCRQLKIEERGAPYLFSKENAWLTGFFEGKGYFNLNKNNLQLSITLSLKDKTLLDEIASLMGGRVYYDKSWHGWLYAASDVDDIALWVKHFSRFPLISCKQIQLRRFIRLLLYKSRNVHLKKEGKDRARFNRLVSGFSE</sequence>
<dbReference type="SUPFAM" id="SSF55608">
    <property type="entry name" value="Homing endonucleases"/>
    <property type="match status" value="2"/>
</dbReference>
<evidence type="ECO:0000259" key="1">
    <source>
        <dbReference type="Pfam" id="PF00961"/>
    </source>
</evidence>
<dbReference type="Pfam" id="PF00961">
    <property type="entry name" value="LAGLIDADG_1"/>
    <property type="match status" value="1"/>
</dbReference>
<keyword evidence="2" id="KW-0496">Mitochondrion</keyword>
<proteinExistence type="predicted"/>
<dbReference type="EMBL" id="MN934958">
    <property type="protein sequence ID" value="QHU78314.1"/>
    <property type="molecule type" value="Genomic_DNA"/>
</dbReference>
<dbReference type="PANTHER" id="PTHR37520">
    <property type="entry name" value="INTRON-ENCODED DNA ENDONUCLEASE AI2A-RELATED"/>
    <property type="match status" value="1"/>
</dbReference>
<gene>
    <name evidence="2" type="primary">aI2</name>
</gene>
<dbReference type="InterPro" id="IPR004860">
    <property type="entry name" value="LAGLIDADG_dom"/>
</dbReference>
<dbReference type="InterPro" id="IPR027434">
    <property type="entry name" value="Homing_endonucl"/>
</dbReference>
<keyword evidence="2" id="KW-0255">Endonuclease</keyword>
<dbReference type="GeneID" id="44153545"/>
<dbReference type="PANTHER" id="PTHR37520:SF1">
    <property type="entry name" value="INTRON-ENCODED DNA ENDONUCLEASE AI2A-RELATED"/>
    <property type="match status" value="1"/>
</dbReference>
<geneLocation type="mitochondrion" evidence="2"/>
<accession>A0A6C0M7F8</accession>
<keyword evidence="2" id="KW-0540">Nuclease</keyword>
<protein>
    <submittedName>
        <fullName evidence="2">Intron-encoded endonuclease aI2</fullName>
    </submittedName>
</protein>
<feature type="domain" description="Homing endonuclease LAGLIDADG" evidence="1">
    <location>
        <begin position="146"/>
        <end position="231"/>
    </location>
</feature>
<dbReference type="Gene3D" id="3.10.28.10">
    <property type="entry name" value="Homing endonucleases"/>
    <property type="match status" value="2"/>
</dbReference>
<reference evidence="2" key="1">
    <citation type="submission" date="2020-01" db="EMBL/GenBank/DDBJ databases">
        <title>The complete mitocondrion genome of Heveochlorella roystonensis contains a large direct repeat.</title>
        <authorList>
            <person name="Zhang J."/>
        </authorList>
    </citation>
    <scope>NUCLEOTIDE SEQUENCE</scope>
</reference>
<evidence type="ECO:0000313" key="2">
    <source>
        <dbReference type="EMBL" id="QHU78314.1"/>
    </source>
</evidence>